<comment type="caution">
    <text evidence="2">The sequence shown here is derived from an EMBL/GenBank/DDBJ whole genome shotgun (WGS) entry which is preliminary data.</text>
</comment>
<dbReference type="PANTHER" id="PTHR33450">
    <property type="entry name" value="EMB|CAB67623.1-RELATED"/>
    <property type="match status" value="1"/>
</dbReference>
<feature type="region of interest" description="Disordered" evidence="1">
    <location>
        <begin position="81"/>
        <end position="108"/>
    </location>
</feature>
<evidence type="ECO:0000256" key="1">
    <source>
        <dbReference type="SAM" id="MobiDB-lite"/>
    </source>
</evidence>
<dbReference type="AlphaFoldDB" id="A0A8X7WQN6"/>
<feature type="compositionally biased region" description="Basic and acidic residues" evidence="1">
    <location>
        <begin position="99"/>
        <end position="108"/>
    </location>
</feature>
<dbReference type="InterPro" id="IPR008480">
    <property type="entry name" value="DUF761_pln"/>
</dbReference>
<feature type="compositionally biased region" description="Polar residues" evidence="1">
    <location>
        <begin position="81"/>
        <end position="90"/>
    </location>
</feature>
<dbReference type="Pfam" id="PF05553">
    <property type="entry name" value="DUF761"/>
    <property type="match status" value="1"/>
</dbReference>
<protein>
    <recommendedName>
        <fullName evidence="4">Cotton fiber protein</fullName>
    </recommendedName>
</protein>
<dbReference type="PANTHER" id="PTHR33450:SF12">
    <property type="entry name" value="COTTON FIBER PROTEIN"/>
    <property type="match status" value="1"/>
</dbReference>
<evidence type="ECO:0008006" key="4">
    <source>
        <dbReference type="Google" id="ProtNLM"/>
    </source>
</evidence>
<keyword evidence="3" id="KW-1185">Reference proteome</keyword>
<sequence length="168" mass="19592">MKKVAEFVKDIVNMLKRKTRAFKTRLVIFSLLHDRNMMVSSWSHKFKAKPTSRKLDGGGNKDQEQDQNLVVVYSHNVMSSTPAASPQYVQYSEEEEEEKEGKYPDPRHSLFEAEGSVIDMVKHSKEDKGEEFKLEDEIDKVADLFISRFHQQMWLQKQISLENIQDTP</sequence>
<dbReference type="Proteomes" id="UP000886595">
    <property type="component" value="Unassembled WGS sequence"/>
</dbReference>
<dbReference type="OrthoDB" id="684076at2759"/>
<name>A0A8X7WQN6_BRACI</name>
<reference evidence="2 3" key="1">
    <citation type="submission" date="2020-02" db="EMBL/GenBank/DDBJ databases">
        <authorList>
            <person name="Ma Q."/>
            <person name="Huang Y."/>
            <person name="Song X."/>
            <person name="Pei D."/>
        </authorList>
    </citation>
    <scope>NUCLEOTIDE SEQUENCE [LARGE SCALE GENOMIC DNA]</scope>
    <source>
        <strain evidence="2">Sxm20200214</strain>
        <tissue evidence="2">Leaf</tissue>
    </source>
</reference>
<accession>A0A8X7WQN6</accession>
<gene>
    <name evidence="2" type="ORF">Bca52824_005331</name>
</gene>
<evidence type="ECO:0000313" key="2">
    <source>
        <dbReference type="EMBL" id="KAG2334151.1"/>
    </source>
</evidence>
<evidence type="ECO:0000313" key="3">
    <source>
        <dbReference type="Proteomes" id="UP000886595"/>
    </source>
</evidence>
<dbReference type="EMBL" id="JAAMPC010000001">
    <property type="protein sequence ID" value="KAG2334151.1"/>
    <property type="molecule type" value="Genomic_DNA"/>
</dbReference>
<organism evidence="2 3">
    <name type="scientific">Brassica carinata</name>
    <name type="common">Ethiopian mustard</name>
    <name type="synonym">Abyssinian cabbage</name>
    <dbReference type="NCBI Taxonomy" id="52824"/>
    <lineage>
        <taxon>Eukaryota</taxon>
        <taxon>Viridiplantae</taxon>
        <taxon>Streptophyta</taxon>
        <taxon>Embryophyta</taxon>
        <taxon>Tracheophyta</taxon>
        <taxon>Spermatophyta</taxon>
        <taxon>Magnoliopsida</taxon>
        <taxon>eudicotyledons</taxon>
        <taxon>Gunneridae</taxon>
        <taxon>Pentapetalae</taxon>
        <taxon>rosids</taxon>
        <taxon>malvids</taxon>
        <taxon>Brassicales</taxon>
        <taxon>Brassicaceae</taxon>
        <taxon>Brassiceae</taxon>
        <taxon>Brassica</taxon>
    </lineage>
</organism>
<proteinExistence type="predicted"/>